<sequence>MRTLRVRHADTLHGGALTKRCMRTRRRLVGHACYSPHRGKPRQLSFGQSRDALDRSCAGELAAEAASQKGLLNFENVRQHDHKNDTTSDGISRIPPAILQA</sequence>
<evidence type="ECO:0000256" key="1">
    <source>
        <dbReference type="SAM" id="MobiDB-lite"/>
    </source>
</evidence>
<accession>A0ABT8VKN5</accession>
<keyword evidence="3" id="KW-1185">Reference proteome</keyword>
<reference evidence="2" key="1">
    <citation type="submission" date="2023-07" db="EMBL/GenBank/DDBJ databases">
        <authorList>
            <person name="Aktuganov G."/>
            <person name="Boyko T."/>
            <person name="Delegan Y."/>
            <person name="Galimzianova N."/>
            <person name="Gilvanova E."/>
            <person name="Korobov V."/>
            <person name="Kuzmina L."/>
            <person name="Melentiev A."/>
            <person name="Milman P."/>
            <person name="Ryabova A."/>
            <person name="Stupak E."/>
            <person name="Yasakov T."/>
            <person name="Zharikova N."/>
            <person name="Zhurenko E."/>
        </authorList>
    </citation>
    <scope>NUCLEOTIDE SEQUENCE</scope>
    <source>
        <strain evidence="2">IB-739</strain>
    </source>
</reference>
<dbReference type="EMBL" id="JAUMKJ010000067">
    <property type="protein sequence ID" value="MDO3681515.1"/>
    <property type="molecule type" value="Genomic_DNA"/>
</dbReference>
<evidence type="ECO:0000313" key="2">
    <source>
        <dbReference type="EMBL" id="MDO3681515.1"/>
    </source>
</evidence>
<comment type="caution">
    <text evidence="2">The sequence shown here is derived from an EMBL/GenBank/DDBJ whole genome shotgun (WGS) entry which is preliminary data.</text>
</comment>
<dbReference type="RefSeq" id="WP_127489476.1">
    <property type="nucleotide sequence ID" value="NZ_JARLKN010000148.1"/>
</dbReference>
<feature type="region of interest" description="Disordered" evidence="1">
    <location>
        <begin position="78"/>
        <end position="101"/>
    </location>
</feature>
<dbReference type="Proteomes" id="UP001168883">
    <property type="component" value="Unassembled WGS sequence"/>
</dbReference>
<gene>
    <name evidence="2" type="ORF">Q3C12_31465</name>
</gene>
<protein>
    <submittedName>
        <fullName evidence="2">Uncharacterized protein</fullName>
    </submittedName>
</protein>
<evidence type="ECO:0000313" key="3">
    <source>
        <dbReference type="Proteomes" id="UP001168883"/>
    </source>
</evidence>
<proteinExistence type="predicted"/>
<organism evidence="2 3">
    <name type="scientific">Paenibacillus ehimensis</name>
    <dbReference type="NCBI Taxonomy" id="79264"/>
    <lineage>
        <taxon>Bacteria</taxon>
        <taxon>Bacillati</taxon>
        <taxon>Bacillota</taxon>
        <taxon>Bacilli</taxon>
        <taxon>Bacillales</taxon>
        <taxon>Paenibacillaceae</taxon>
        <taxon>Paenibacillus</taxon>
    </lineage>
</organism>
<name>A0ABT8VKN5_9BACL</name>